<dbReference type="Proteomes" id="UP000030752">
    <property type="component" value="Unassembled WGS sequence"/>
</dbReference>
<feature type="compositionally biased region" description="Low complexity" evidence="5">
    <location>
        <begin position="428"/>
        <end position="440"/>
    </location>
</feature>
<comment type="subcellular location">
    <subcellularLocation>
        <location evidence="1">Membrane</location>
        <topology evidence="1">Multi-pass membrane protein</topology>
    </subcellularLocation>
</comment>
<dbReference type="EMBL" id="KB822724">
    <property type="protein sequence ID" value="ETN36842.1"/>
    <property type="molecule type" value="Genomic_DNA"/>
</dbReference>
<keyword evidence="3 6" id="KW-1133">Transmembrane helix</keyword>
<feature type="transmembrane region" description="Helical" evidence="6">
    <location>
        <begin position="34"/>
        <end position="61"/>
    </location>
</feature>
<evidence type="ECO:0000256" key="1">
    <source>
        <dbReference type="ARBA" id="ARBA00004141"/>
    </source>
</evidence>
<feature type="region of interest" description="Disordered" evidence="5">
    <location>
        <begin position="363"/>
        <end position="385"/>
    </location>
</feature>
<dbReference type="InParanoid" id="W2RK46"/>
<reference evidence="7 8" key="1">
    <citation type="submission" date="2013-03" db="EMBL/GenBank/DDBJ databases">
        <title>The Genome Sequence of Phialophora europaea CBS 101466.</title>
        <authorList>
            <consortium name="The Broad Institute Genomics Platform"/>
            <person name="Cuomo C."/>
            <person name="de Hoog S."/>
            <person name="Gorbushina A."/>
            <person name="Walker B."/>
            <person name="Young S.K."/>
            <person name="Zeng Q."/>
            <person name="Gargeya S."/>
            <person name="Fitzgerald M."/>
            <person name="Haas B."/>
            <person name="Abouelleil A."/>
            <person name="Allen A.W."/>
            <person name="Alvarado L."/>
            <person name="Arachchi H.M."/>
            <person name="Berlin A.M."/>
            <person name="Chapman S.B."/>
            <person name="Gainer-Dewar J."/>
            <person name="Goldberg J."/>
            <person name="Griggs A."/>
            <person name="Gujja S."/>
            <person name="Hansen M."/>
            <person name="Howarth C."/>
            <person name="Imamovic A."/>
            <person name="Ireland A."/>
            <person name="Larimer J."/>
            <person name="McCowan C."/>
            <person name="Murphy C."/>
            <person name="Pearson M."/>
            <person name="Poon T.W."/>
            <person name="Priest M."/>
            <person name="Roberts A."/>
            <person name="Saif S."/>
            <person name="Shea T."/>
            <person name="Sisk P."/>
            <person name="Sykes S."/>
            <person name="Wortman J."/>
            <person name="Nusbaum C."/>
            <person name="Birren B."/>
        </authorList>
    </citation>
    <scope>NUCLEOTIDE SEQUENCE [LARGE SCALE GENOMIC DNA]</scope>
    <source>
        <strain evidence="7 8">CBS 101466</strain>
    </source>
</reference>
<dbReference type="Pfam" id="PF03619">
    <property type="entry name" value="Solute_trans_a"/>
    <property type="match status" value="1"/>
</dbReference>
<feature type="transmembrane region" description="Helical" evidence="6">
    <location>
        <begin position="247"/>
        <end position="267"/>
    </location>
</feature>
<dbReference type="HOGENOM" id="CLU_012923_5_0_1"/>
<dbReference type="GO" id="GO:0016020">
    <property type="term" value="C:membrane"/>
    <property type="evidence" value="ECO:0007669"/>
    <property type="project" value="UniProtKB-SubCell"/>
</dbReference>
<feature type="compositionally biased region" description="Polar residues" evidence="5">
    <location>
        <begin position="399"/>
        <end position="408"/>
    </location>
</feature>
<feature type="transmembrane region" description="Helical" evidence="6">
    <location>
        <begin position="200"/>
        <end position="226"/>
    </location>
</feature>
<evidence type="ECO:0000256" key="5">
    <source>
        <dbReference type="SAM" id="MobiDB-lite"/>
    </source>
</evidence>
<dbReference type="GeneID" id="19975168"/>
<name>W2RK46_CYPE1</name>
<keyword evidence="8" id="KW-1185">Reference proteome</keyword>
<evidence type="ECO:0000256" key="6">
    <source>
        <dbReference type="SAM" id="Phobius"/>
    </source>
</evidence>
<accession>W2RK46</accession>
<dbReference type="InterPro" id="IPR005178">
    <property type="entry name" value="Ostalpha/TMEM184C"/>
</dbReference>
<sequence length="475" mass="53370">MGVFSNSTCPLPKDDVNRPNTEEPIMGDIHFQRLLFYIAGGFSAITIILCLFLAVSHLACYVRPREQRQIIRIAFYPVVYSLLCCFSILDYPASRYLLPATSFYEPVALMGIFFLFVEFAHDDPSTRDDYFSQLEHKRKTGSRFKKGGWVTVPGGSLRWYHAKWVAVYFYFLVTIIMTVVELTTQAAGRYCEWSFSPAFAHFWVVIIQNIVLPIGVLAVVQFYIRLSFEPHVKAHRPTLKILAFKGILLLNFVQEIVFQILIGANVFKNHPKITIQDQAIGIQQCLVCLDMMLVAIAYQFSYQASEYRVIQRQAGGRPMNIFQAAANALNPSDLVVGAAYTFHLVASGVGPVGNGSWRRSGGYEKMRGSGSGAAGFNDIAGHTRNSEDVRMGRLQYQRAPSTAYQNTPPAYDDARPLRSSSPYGYTNPQRSPTRSPSPDSRFYKPETQPYSTLGDNTRLHVPNSSLDHGRPSYDA</sequence>
<feature type="transmembrane region" description="Helical" evidence="6">
    <location>
        <begin position="103"/>
        <end position="120"/>
    </location>
</feature>
<evidence type="ECO:0000256" key="2">
    <source>
        <dbReference type="ARBA" id="ARBA00022692"/>
    </source>
</evidence>
<dbReference type="eggNOG" id="KOG2641">
    <property type="taxonomic scope" value="Eukaryota"/>
</dbReference>
<keyword evidence="4 6" id="KW-0472">Membrane</keyword>
<dbReference type="STRING" id="1220924.W2RK46"/>
<proteinExistence type="predicted"/>
<feature type="compositionally biased region" description="Polar residues" evidence="5">
    <location>
        <begin position="418"/>
        <end position="427"/>
    </location>
</feature>
<feature type="transmembrane region" description="Helical" evidence="6">
    <location>
        <begin position="167"/>
        <end position="188"/>
    </location>
</feature>
<evidence type="ECO:0000256" key="3">
    <source>
        <dbReference type="ARBA" id="ARBA00022989"/>
    </source>
</evidence>
<feature type="region of interest" description="Disordered" evidence="5">
    <location>
        <begin position="399"/>
        <end position="475"/>
    </location>
</feature>
<protein>
    <recommendedName>
        <fullName evidence="9">DUF300-domain-containing protein</fullName>
    </recommendedName>
</protein>
<dbReference type="RefSeq" id="XP_008720374.1">
    <property type="nucleotide sequence ID" value="XM_008722152.1"/>
</dbReference>
<dbReference type="SMART" id="SM01417">
    <property type="entry name" value="Solute_trans_a"/>
    <property type="match status" value="1"/>
</dbReference>
<keyword evidence="2 6" id="KW-0812">Transmembrane</keyword>
<dbReference type="PANTHER" id="PTHR23423">
    <property type="entry name" value="ORGANIC SOLUTE TRANSPORTER-RELATED"/>
    <property type="match status" value="1"/>
</dbReference>
<evidence type="ECO:0008006" key="9">
    <source>
        <dbReference type="Google" id="ProtNLM"/>
    </source>
</evidence>
<dbReference type="AlphaFoldDB" id="W2RK46"/>
<dbReference type="VEuPathDB" id="FungiDB:HMPREF1541_07829"/>
<evidence type="ECO:0000256" key="4">
    <source>
        <dbReference type="ARBA" id="ARBA00023136"/>
    </source>
</evidence>
<organism evidence="7 8">
    <name type="scientific">Cyphellophora europaea (strain CBS 101466)</name>
    <name type="common">Phialophora europaea</name>
    <dbReference type="NCBI Taxonomy" id="1220924"/>
    <lineage>
        <taxon>Eukaryota</taxon>
        <taxon>Fungi</taxon>
        <taxon>Dikarya</taxon>
        <taxon>Ascomycota</taxon>
        <taxon>Pezizomycotina</taxon>
        <taxon>Eurotiomycetes</taxon>
        <taxon>Chaetothyriomycetidae</taxon>
        <taxon>Chaetothyriales</taxon>
        <taxon>Cyphellophoraceae</taxon>
        <taxon>Cyphellophora</taxon>
    </lineage>
</organism>
<evidence type="ECO:0000313" key="8">
    <source>
        <dbReference type="Proteomes" id="UP000030752"/>
    </source>
</evidence>
<dbReference type="OrthoDB" id="5348404at2759"/>
<evidence type="ECO:0000313" key="7">
    <source>
        <dbReference type="EMBL" id="ETN36842.1"/>
    </source>
</evidence>
<gene>
    <name evidence="7" type="ORF">HMPREF1541_07829</name>
</gene>
<feature type="transmembrane region" description="Helical" evidence="6">
    <location>
        <begin position="73"/>
        <end position="91"/>
    </location>
</feature>